<dbReference type="Proteomes" id="UP000235994">
    <property type="component" value="Unassembled WGS sequence"/>
</dbReference>
<evidence type="ECO:0000256" key="5">
    <source>
        <dbReference type="ARBA" id="ARBA00022840"/>
    </source>
</evidence>
<evidence type="ECO:0000256" key="2">
    <source>
        <dbReference type="ARBA" id="ARBA00022448"/>
    </source>
</evidence>
<evidence type="ECO:0000313" key="8">
    <source>
        <dbReference type="Proteomes" id="UP000235994"/>
    </source>
</evidence>
<name>A0A2N8KID7_9BURK</name>
<keyword evidence="8" id="KW-1185">Reference proteome</keyword>
<dbReference type="AlphaFoldDB" id="A0A2N8KID7"/>
<keyword evidence="3" id="KW-1003">Cell membrane</keyword>
<reference evidence="7 8" key="1">
    <citation type="submission" date="2018-01" db="EMBL/GenBank/DDBJ databases">
        <title>The draft genome of an aniline degradation strain ANB-1.</title>
        <authorList>
            <person name="Zhang L."/>
            <person name="Jiang J."/>
        </authorList>
    </citation>
    <scope>NUCLEOTIDE SEQUENCE [LARGE SCALE GENOMIC DNA]</scope>
    <source>
        <strain evidence="7 8">ANB-1</strain>
    </source>
</reference>
<keyword evidence="2" id="KW-0813">Transport</keyword>
<dbReference type="InterPro" id="IPR003593">
    <property type="entry name" value="AAA+_ATPase"/>
</dbReference>
<dbReference type="EMBL" id="POQS01000003">
    <property type="protein sequence ID" value="PND33219.1"/>
    <property type="molecule type" value="Genomic_DNA"/>
</dbReference>
<dbReference type="PANTHER" id="PTHR42788:SF19">
    <property type="entry name" value="ALIPHATIC SULFONATES IMPORT ATP-BINDING PROTEIN SSUB 2"/>
    <property type="match status" value="1"/>
</dbReference>
<evidence type="ECO:0000256" key="1">
    <source>
        <dbReference type="ARBA" id="ARBA00005417"/>
    </source>
</evidence>
<dbReference type="RefSeq" id="WP_102773002.1">
    <property type="nucleotide sequence ID" value="NZ_POQS01000003.1"/>
</dbReference>
<dbReference type="PANTHER" id="PTHR42788">
    <property type="entry name" value="TAURINE IMPORT ATP-BINDING PROTEIN-RELATED"/>
    <property type="match status" value="1"/>
</dbReference>
<dbReference type="PROSITE" id="PS00211">
    <property type="entry name" value="ABC_TRANSPORTER_1"/>
    <property type="match status" value="1"/>
</dbReference>
<keyword evidence="4" id="KW-0547">Nucleotide-binding</keyword>
<dbReference type="InterPro" id="IPR050166">
    <property type="entry name" value="ABC_transporter_ATP-bind"/>
</dbReference>
<dbReference type="InterPro" id="IPR017871">
    <property type="entry name" value="ABC_transporter-like_CS"/>
</dbReference>
<dbReference type="SMART" id="SM00382">
    <property type="entry name" value="AAA"/>
    <property type="match status" value="1"/>
</dbReference>
<organism evidence="7 8">
    <name type="scientific">Achromobacter pulmonis</name>
    <dbReference type="NCBI Taxonomy" id="1389932"/>
    <lineage>
        <taxon>Bacteria</taxon>
        <taxon>Pseudomonadati</taxon>
        <taxon>Pseudomonadota</taxon>
        <taxon>Betaproteobacteria</taxon>
        <taxon>Burkholderiales</taxon>
        <taxon>Alcaligenaceae</taxon>
        <taxon>Achromobacter</taxon>
    </lineage>
</organism>
<protein>
    <submittedName>
        <fullName evidence="7">ABC transporter ATP-binding protein</fullName>
    </submittedName>
</protein>
<keyword evidence="3" id="KW-0472">Membrane</keyword>
<accession>A0A2N8KID7</accession>
<comment type="caution">
    <text evidence="7">The sequence shown here is derived from an EMBL/GenBank/DDBJ whole genome shotgun (WGS) entry which is preliminary data.</text>
</comment>
<proteinExistence type="inferred from homology"/>
<comment type="similarity">
    <text evidence="1">Belongs to the ABC transporter superfamily.</text>
</comment>
<evidence type="ECO:0000313" key="7">
    <source>
        <dbReference type="EMBL" id="PND33219.1"/>
    </source>
</evidence>
<dbReference type="SUPFAM" id="SSF52540">
    <property type="entry name" value="P-loop containing nucleoside triphosphate hydrolases"/>
    <property type="match status" value="1"/>
</dbReference>
<dbReference type="GO" id="GO:0016887">
    <property type="term" value="F:ATP hydrolysis activity"/>
    <property type="evidence" value="ECO:0007669"/>
    <property type="project" value="InterPro"/>
</dbReference>
<sequence length="259" mass="27967">MSALHIRELSQRYGLSEVLEGIALDLRAGETLALMGPSGCGKSTLLHIVAGLLAPSEGMVHIGFRGIGCMFQQPRLMPWKNVVGNIGMGLKALGLPAAARRQRAIEWAGRLGLAEEDLRKYPHELSGGMQSRVALGRALALAPDLLLLDEPFSALDIGLKLEFYAMLRRQVEHSGTAVLMITHDLMEAVRLADRIIMMAPGPGRIQDEFTLGLPQSRRDEAWIYQTAAQLIQTPAMRAGFGLPDASPQAPDLATGSARA</sequence>
<gene>
    <name evidence="7" type="ORF">C1I89_12020</name>
</gene>
<dbReference type="GO" id="GO:0005524">
    <property type="term" value="F:ATP binding"/>
    <property type="evidence" value="ECO:0007669"/>
    <property type="project" value="UniProtKB-KW"/>
</dbReference>
<evidence type="ECO:0000259" key="6">
    <source>
        <dbReference type="PROSITE" id="PS50893"/>
    </source>
</evidence>
<evidence type="ECO:0000256" key="4">
    <source>
        <dbReference type="ARBA" id="ARBA00022741"/>
    </source>
</evidence>
<feature type="domain" description="ABC transporter" evidence="6">
    <location>
        <begin position="4"/>
        <end position="225"/>
    </location>
</feature>
<keyword evidence="5 7" id="KW-0067">ATP-binding</keyword>
<dbReference type="Gene3D" id="3.40.50.300">
    <property type="entry name" value="P-loop containing nucleotide triphosphate hydrolases"/>
    <property type="match status" value="1"/>
</dbReference>
<evidence type="ECO:0000256" key="3">
    <source>
        <dbReference type="ARBA" id="ARBA00022475"/>
    </source>
</evidence>
<dbReference type="InterPro" id="IPR003439">
    <property type="entry name" value="ABC_transporter-like_ATP-bd"/>
</dbReference>
<dbReference type="InterPro" id="IPR027417">
    <property type="entry name" value="P-loop_NTPase"/>
</dbReference>
<dbReference type="PROSITE" id="PS50893">
    <property type="entry name" value="ABC_TRANSPORTER_2"/>
    <property type="match status" value="1"/>
</dbReference>
<dbReference type="Pfam" id="PF00005">
    <property type="entry name" value="ABC_tran"/>
    <property type="match status" value="1"/>
</dbReference>